<feature type="transmembrane region" description="Helical" evidence="1">
    <location>
        <begin position="64"/>
        <end position="88"/>
    </location>
</feature>
<dbReference type="AlphaFoldDB" id="A0A543JH85"/>
<keyword evidence="1" id="KW-1133">Transmembrane helix</keyword>
<evidence type="ECO:0000313" key="2">
    <source>
        <dbReference type="EMBL" id="TQM82124.1"/>
    </source>
</evidence>
<dbReference type="EMBL" id="VFPP01000001">
    <property type="protein sequence ID" value="TQM82124.1"/>
    <property type="molecule type" value="Genomic_DNA"/>
</dbReference>
<organism evidence="2 3">
    <name type="scientific">Saccharothrix saharensis</name>
    <dbReference type="NCBI Taxonomy" id="571190"/>
    <lineage>
        <taxon>Bacteria</taxon>
        <taxon>Bacillati</taxon>
        <taxon>Actinomycetota</taxon>
        <taxon>Actinomycetes</taxon>
        <taxon>Pseudonocardiales</taxon>
        <taxon>Pseudonocardiaceae</taxon>
        <taxon>Saccharothrix</taxon>
    </lineage>
</organism>
<comment type="caution">
    <text evidence="2">The sequence shown here is derived from an EMBL/GenBank/DDBJ whole genome shotgun (WGS) entry which is preliminary data.</text>
</comment>
<keyword evidence="3" id="KW-1185">Reference proteome</keyword>
<name>A0A543JH85_9PSEU</name>
<gene>
    <name evidence="2" type="ORF">FHX81_4519</name>
</gene>
<keyword evidence="1" id="KW-0812">Transmembrane</keyword>
<keyword evidence="1" id="KW-0472">Membrane</keyword>
<evidence type="ECO:0000313" key="3">
    <source>
        <dbReference type="Proteomes" id="UP000316628"/>
    </source>
</evidence>
<dbReference type="Proteomes" id="UP000316628">
    <property type="component" value="Unassembled WGS sequence"/>
</dbReference>
<sequence length="307" mass="34374">MGVARAGLDVREPVHRGRRRSAVGSRLRDYVVYTPVVGPVEGGAALALAGGFTAALVGHGHLRVFGLGLVACAGVAVFAMLVVNRVVWRDRDVVERRLLLAYCDRLENVHGQKWSVRSWVQEVDVQPNGDVRQRISFTVVALCEVLYFCTFHDRANWEWPRRHRRRVQAHVRSVEVRGEGGTRYDFTTSWLDNGVLKMVVHLHGGVPLGGEVSLSVDMFWPAKCLPLMRGDRADEFLASFAEPVPFAQYVIRLPVGERASFEKVGMLTEQDDCSLTRELNQSGHLETTLTVRDLPAYRKFGVRLDLA</sequence>
<accession>A0A543JH85</accession>
<reference evidence="2 3" key="1">
    <citation type="submission" date="2019-06" db="EMBL/GenBank/DDBJ databases">
        <title>Sequencing the genomes of 1000 actinobacteria strains.</title>
        <authorList>
            <person name="Klenk H.-P."/>
        </authorList>
    </citation>
    <scope>NUCLEOTIDE SEQUENCE [LARGE SCALE GENOMIC DNA]</scope>
    <source>
        <strain evidence="2 3">DSM 45456</strain>
    </source>
</reference>
<proteinExistence type="predicted"/>
<feature type="transmembrane region" description="Helical" evidence="1">
    <location>
        <begin position="30"/>
        <end position="58"/>
    </location>
</feature>
<protein>
    <submittedName>
        <fullName evidence="2">Uncharacterized protein</fullName>
    </submittedName>
</protein>
<evidence type="ECO:0000256" key="1">
    <source>
        <dbReference type="SAM" id="Phobius"/>
    </source>
</evidence>